<evidence type="ECO:0008006" key="3">
    <source>
        <dbReference type="Google" id="ProtNLM"/>
    </source>
</evidence>
<proteinExistence type="predicted"/>
<accession>A0ABY9Y915</accession>
<dbReference type="EMBL" id="CP115543">
    <property type="protein sequence ID" value="WNH47335.1"/>
    <property type="molecule type" value="Genomic_DNA"/>
</dbReference>
<sequence>MPVLNVIGPKLGRCNICGAVGPLTEDHIPPKALAQNIALRLNHLVSVLGAEKAPPGTKMPDGIKFRSLCQRCNGVVLSRYDKALVAMADQVTAMLRTPILLNGSQTVRVKPQLVARAVLGHLCALGINRYNEGDPQKFGEYVLNDQSTFLQDCRVCYWVYPFAGRTVARDLFITYTGTKIASQVMIMKCYPIAFAIIVNKTLPLDGWQPPSFDFYASLGPDDEVEIPIYLDQIPDQIWPEMPHRDGNMVAMLGEAAYVAKLSSPRGQVLKNRLKR</sequence>
<keyword evidence="2" id="KW-1185">Reference proteome</keyword>
<gene>
    <name evidence="1" type="ORF">PDM28_11545</name>
</gene>
<name>A0ABY9Y915_9GAMM</name>
<reference evidence="1 2" key="1">
    <citation type="submission" date="2022-12" db="EMBL/GenBank/DDBJ databases">
        <title>Two new species, Stenotrophomonas aracearum and Stenotrophomonas oahuensis, isolated from Anthurium (Araceae family) in Hawaii.</title>
        <authorList>
            <person name="Chunag S.C."/>
            <person name="Dobhal S."/>
            <person name="Alvarez A."/>
            <person name="Arif M."/>
        </authorList>
    </citation>
    <scope>NUCLEOTIDE SEQUENCE [LARGE SCALE GENOMIC DNA]</scope>
    <source>
        <strain evidence="1 2">A5588</strain>
    </source>
</reference>
<organism evidence="1 2">
    <name type="scientific">Stenotrophomonas aracearum</name>
    <dbReference type="NCBI Taxonomy" id="3003272"/>
    <lineage>
        <taxon>Bacteria</taxon>
        <taxon>Pseudomonadati</taxon>
        <taxon>Pseudomonadota</taxon>
        <taxon>Gammaproteobacteria</taxon>
        <taxon>Lysobacterales</taxon>
        <taxon>Lysobacteraceae</taxon>
        <taxon>Stenotrophomonas</taxon>
    </lineage>
</organism>
<dbReference type="RefSeq" id="WP_311182111.1">
    <property type="nucleotide sequence ID" value="NZ_CP115543.1"/>
</dbReference>
<dbReference type="Proteomes" id="UP001305421">
    <property type="component" value="Chromosome"/>
</dbReference>
<evidence type="ECO:0000313" key="1">
    <source>
        <dbReference type="EMBL" id="WNH47335.1"/>
    </source>
</evidence>
<evidence type="ECO:0000313" key="2">
    <source>
        <dbReference type="Proteomes" id="UP001305421"/>
    </source>
</evidence>
<protein>
    <recommendedName>
        <fullName evidence="3">HNH endonuclease</fullName>
    </recommendedName>
</protein>